<feature type="transmembrane region" description="Helical" evidence="7">
    <location>
        <begin position="133"/>
        <end position="155"/>
    </location>
</feature>
<comment type="subcellular location">
    <subcellularLocation>
        <location evidence="1">Cell membrane</location>
        <topology evidence="1">Multi-pass membrane protein</topology>
    </subcellularLocation>
</comment>
<keyword evidence="3" id="KW-1003">Cell membrane</keyword>
<feature type="transmembrane region" description="Helical" evidence="7">
    <location>
        <begin position="195"/>
        <end position="214"/>
    </location>
</feature>
<evidence type="ECO:0000313" key="8">
    <source>
        <dbReference type="EMBL" id="MFB9860261.1"/>
    </source>
</evidence>
<proteinExistence type="predicted"/>
<evidence type="ECO:0000256" key="6">
    <source>
        <dbReference type="ARBA" id="ARBA00023136"/>
    </source>
</evidence>
<feature type="transmembrane region" description="Helical" evidence="7">
    <location>
        <begin position="254"/>
        <end position="272"/>
    </location>
</feature>
<dbReference type="InterPro" id="IPR036259">
    <property type="entry name" value="MFS_trans_sf"/>
</dbReference>
<comment type="caution">
    <text evidence="8">The sequence shown here is derived from an EMBL/GenBank/DDBJ whole genome shotgun (WGS) entry which is preliminary data.</text>
</comment>
<dbReference type="SUPFAM" id="SSF103473">
    <property type="entry name" value="MFS general substrate transporter"/>
    <property type="match status" value="1"/>
</dbReference>
<dbReference type="PANTHER" id="PTHR23517:SF3">
    <property type="entry name" value="INTEGRAL MEMBRANE TRANSPORT PROTEIN"/>
    <property type="match status" value="1"/>
</dbReference>
<sequence length="434" mass="48230">MTEGQTVPYHLNNDDNHKMQRLHARTGADGVIKGDIMTTNTKKKRFWKLAFILCLTEVVRGMFILSYLPALPTIGIISLSLSSIVITMHYVFDAVTNIWLGFIMRKIGAWWTMFLSYLVGVGAMALVMFDQSFYSLLIAACLLGISVCPIWIIALSNVQDENRGREMGLIFFSWLSGLGAGMVIMNFLIGIFDAAAVVAMVIVFALNFIIFLILPGDYKVETHGEATASRRKRRLPLGETWEILRHHMRNMPGIMLQGLGVGMLLPVLPTYITSLLELNYFEYTFFILIVFGLVGFSMTVLSRALDAHTERFTRTVIVGGFFIYAAGVIWFSTLETVWLIFIIASFIGLSYGIMLPAWNKYLAGSIGASSKEESWGVISSIQGIGAMIGPVLGGLTADIFGTVTATLTASGLIFIILFLYYGVLFFTNWRTARQ</sequence>
<keyword evidence="9" id="KW-1185">Reference proteome</keyword>
<dbReference type="Gene3D" id="1.20.1250.20">
    <property type="entry name" value="MFS general substrate transporter like domains"/>
    <property type="match status" value="1"/>
</dbReference>
<keyword evidence="4 7" id="KW-0812">Transmembrane</keyword>
<dbReference type="PRINTS" id="PR01035">
    <property type="entry name" value="TCRTETA"/>
</dbReference>
<feature type="transmembrane region" description="Helical" evidence="7">
    <location>
        <begin position="337"/>
        <end position="354"/>
    </location>
</feature>
<keyword evidence="5 7" id="KW-1133">Transmembrane helix</keyword>
<protein>
    <submittedName>
        <fullName evidence="8">MFS transporter</fullName>
    </submittedName>
</protein>
<gene>
    <name evidence="8" type="ORF">ACFFLE_03960</name>
</gene>
<evidence type="ECO:0000256" key="4">
    <source>
        <dbReference type="ARBA" id="ARBA00022692"/>
    </source>
</evidence>
<feature type="transmembrane region" description="Helical" evidence="7">
    <location>
        <begin position="46"/>
        <end position="68"/>
    </location>
</feature>
<dbReference type="Proteomes" id="UP001589740">
    <property type="component" value="Unassembled WGS sequence"/>
</dbReference>
<dbReference type="InterPro" id="IPR011701">
    <property type="entry name" value="MFS"/>
</dbReference>
<feature type="transmembrane region" description="Helical" evidence="7">
    <location>
        <begin position="167"/>
        <end position="189"/>
    </location>
</feature>
<evidence type="ECO:0000256" key="3">
    <source>
        <dbReference type="ARBA" id="ARBA00022475"/>
    </source>
</evidence>
<dbReference type="RefSeq" id="WP_380569855.1">
    <property type="nucleotide sequence ID" value="NZ_JBHMAH010000010.1"/>
</dbReference>
<feature type="transmembrane region" description="Helical" evidence="7">
    <location>
        <begin position="284"/>
        <end position="305"/>
    </location>
</feature>
<evidence type="ECO:0000256" key="2">
    <source>
        <dbReference type="ARBA" id="ARBA00022448"/>
    </source>
</evidence>
<dbReference type="PANTHER" id="PTHR23517">
    <property type="entry name" value="RESISTANCE PROTEIN MDTM, PUTATIVE-RELATED-RELATED"/>
    <property type="match status" value="1"/>
</dbReference>
<feature type="transmembrane region" description="Helical" evidence="7">
    <location>
        <begin position="74"/>
        <end position="95"/>
    </location>
</feature>
<evidence type="ECO:0000256" key="1">
    <source>
        <dbReference type="ARBA" id="ARBA00004651"/>
    </source>
</evidence>
<name>A0ABV5Z2E1_9STAP</name>
<feature type="transmembrane region" description="Helical" evidence="7">
    <location>
        <begin position="399"/>
        <end position="426"/>
    </location>
</feature>
<accession>A0ABV5Z2E1</accession>
<evidence type="ECO:0000256" key="7">
    <source>
        <dbReference type="SAM" id="Phobius"/>
    </source>
</evidence>
<feature type="transmembrane region" description="Helical" evidence="7">
    <location>
        <begin position="312"/>
        <end position="331"/>
    </location>
</feature>
<dbReference type="InterPro" id="IPR050171">
    <property type="entry name" value="MFS_Transporters"/>
</dbReference>
<dbReference type="EMBL" id="JBHMAH010000010">
    <property type="protein sequence ID" value="MFB9860261.1"/>
    <property type="molecule type" value="Genomic_DNA"/>
</dbReference>
<feature type="transmembrane region" description="Helical" evidence="7">
    <location>
        <begin position="107"/>
        <end position="127"/>
    </location>
</feature>
<dbReference type="Pfam" id="PF07690">
    <property type="entry name" value="MFS_1"/>
    <property type="match status" value="1"/>
</dbReference>
<feature type="transmembrane region" description="Helical" evidence="7">
    <location>
        <begin position="375"/>
        <end position="393"/>
    </location>
</feature>
<organism evidence="8 9">
    <name type="scientific">Salinicoccus siamensis</name>
    <dbReference type="NCBI Taxonomy" id="381830"/>
    <lineage>
        <taxon>Bacteria</taxon>
        <taxon>Bacillati</taxon>
        <taxon>Bacillota</taxon>
        <taxon>Bacilli</taxon>
        <taxon>Bacillales</taxon>
        <taxon>Staphylococcaceae</taxon>
        <taxon>Salinicoccus</taxon>
    </lineage>
</organism>
<reference evidence="8 9" key="1">
    <citation type="submission" date="2024-09" db="EMBL/GenBank/DDBJ databases">
        <authorList>
            <person name="Sun Q."/>
            <person name="Mori K."/>
        </authorList>
    </citation>
    <scope>NUCLEOTIDE SEQUENCE [LARGE SCALE GENOMIC DNA]</scope>
    <source>
        <strain evidence="8 9">JCM 12822</strain>
    </source>
</reference>
<keyword evidence="6 7" id="KW-0472">Membrane</keyword>
<evidence type="ECO:0000256" key="5">
    <source>
        <dbReference type="ARBA" id="ARBA00022989"/>
    </source>
</evidence>
<keyword evidence="2" id="KW-0813">Transport</keyword>
<dbReference type="InterPro" id="IPR001958">
    <property type="entry name" value="Tet-R_TetA/multi-R_MdtG-like"/>
</dbReference>
<evidence type="ECO:0000313" key="9">
    <source>
        <dbReference type="Proteomes" id="UP001589740"/>
    </source>
</evidence>